<proteinExistence type="predicted"/>
<keyword evidence="2" id="KW-1185">Reference proteome</keyword>
<feature type="transmembrane region" description="Helical" evidence="1">
    <location>
        <begin position="22"/>
        <end position="40"/>
    </location>
</feature>
<dbReference type="KEGG" id="tpal:117640270"/>
<dbReference type="PANTHER" id="PTHR46830:SF1">
    <property type="entry name" value="ALPHA-1,4-N-ACETYLGLUCOSAMINYLTRANSFERASE"/>
    <property type="match status" value="1"/>
</dbReference>
<gene>
    <name evidence="3" type="primary">LOC117640270</name>
</gene>
<keyword evidence="1" id="KW-0472">Membrane</keyword>
<name>A0A6P8Y8R9_THRPL</name>
<dbReference type="GeneID" id="117640270"/>
<dbReference type="PANTHER" id="PTHR46830">
    <property type="entry name" value="TRANSFERASE, PUTATIVE-RELATED"/>
    <property type="match status" value="1"/>
</dbReference>
<dbReference type="RefSeq" id="XP_034232521.1">
    <property type="nucleotide sequence ID" value="XM_034376630.1"/>
</dbReference>
<dbReference type="AlphaFoldDB" id="A0A6P8Y8R9"/>
<protein>
    <submittedName>
        <fullName evidence="3">Uncharacterized protein LOC117640270</fullName>
    </submittedName>
</protein>
<feature type="non-terminal residue" evidence="3">
    <location>
        <position position="1"/>
    </location>
</feature>
<evidence type="ECO:0000256" key="1">
    <source>
        <dbReference type="SAM" id="Phobius"/>
    </source>
</evidence>
<evidence type="ECO:0000313" key="2">
    <source>
        <dbReference type="Proteomes" id="UP000515158"/>
    </source>
</evidence>
<dbReference type="Proteomes" id="UP000515158">
    <property type="component" value="Unplaced"/>
</dbReference>
<evidence type="ECO:0000313" key="3">
    <source>
        <dbReference type="RefSeq" id="XP_034232521.1"/>
    </source>
</evidence>
<keyword evidence="1" id="KW-0812">Transmembrane</keyword>
<reference evidence="3" key="1">
    <citation type="submission" date="2025-08" db="UniProtKB">
        <authorList>
            <consortium name="RefSeq"/>
        </authorList>
    </citation>
    <scope>IDENTIFICATION</scope>
    <source>
        <tissue evidence="3">Total insect</tissue>
    </source>
</reference>
<dbReference type="InParanoid" id="A0A6P8Y8R9"/>
<organism evidence="3">
    <name type="scientific">Thrips palmi</name>
    <name type="common">Melon thrips</name>
    <dbReference type="NCBI Taxonomy" id="161013"/>
    <lineage>
        <taxon>Eukaryota</taxon>
        <taxon>Metazoa</taxon>
        <taxon>Ecdysozoa</taxon>
        <taxon>Arthropoda</taxon>
        <taxon>Hexapoda</taxon>
        <taxon>Insecta</taxon>
        <taxon>Pterygota</taxon>
        <taxon>Neoptera</taxon>
        <taxon>Paraneoptera</taxon>
        <taxon>Thysanoptera</taxon>
        <taxon>Terebrantia</taxon>
        <taxon>Thripoidea</taxon>
        <taxon>Thripidae</taxon>
        <taxon>Thrips</taxon>
    </lineage>
</organism>
<dbReference type="OrthoDB" id="409543at2759"/>
<accession>A0A6P8Y8R9</accession>
<keyword evidence="1" id="KW-1133">Transmembrane helix</keyword>
<sequence>AAPIAAFAVCGSRKCGTSPDRCFLLFLLCLVILWYSNQHLKFLTLFPRYIPCESRILASVPDRFVGFNNTVEPDGALLVPNLVHFVRVGDGSELVAPEDAACISAALRTQPGCTVMVHTDRAELSGAPWHRLLRQEGRRIRVVRRPRSLHVFGMPFRDKDSLHRVTALRVLMKHGGMYVPRTVYLQDDATPYRRLECAEASAPTSDPGVIVAHRDARLLQAWLHLHHDADLDWAKRPPHEPHLCRAMDEVPELPATDDPSELVHPDDWYLFARAL</sequence>